<comment type="caution">
    <text evidence="1">The sequence shown here is derived from an EMBL/GenBank/DDBJ whole genome shotgun (WGS) entry which is preliminary data.</text>
</comment>
<protein>
    <submittedName>
        <fullName evidence="1">ATP-dependent helicase/nuclease subunit A</fullName>
    </submittedName>
</protein>
<keyword evidence="1" id="KW-0347">Helicase</keyword>
<feature type="non-terminal residue" evidence="1">
    <location>
        <position position="1"/>
    </location>
</feature>
<sequence>KWVSSASLDYNLILPSEILKGKSYLDWIGMSLCQHNDGKVLREKIAVSNEISKDDNSKWDIKLWKRSDIVVNNEDGKLEEE</sequence>
<accession>W1X8T7</accession>
<name>W1X8T7_9ZZZZ</name>
<organism evidence="1">
    <name type="scientific">human gut metagenome</name>
    <dbReference type="NCBI Taxonomy" id="408170"/>
    <lineage>
        <taxon>unclassified sequences</taxon>
        <taxon>metagenomes</taxon>
        <taxon>organismal metagenomes</taxon>
    </lineage>
</organism>
<dbReference type="Gene3D" id="3.40.50.300">
    <property type="entry name" value="P-loop containing nucleotide triphosphate hydrolases"/>
    <property type="match status" value="1"/>
</dbReference>
<keyword evidence="1" id="KW-0547">Nucleotide-binding</keyword>
<gene>
    <name evidence="1" type="ORF">Q604_UNBC17630G0001</name>
</gene>
<feature type="non-terminal residue" evidence="1">
    <location>
        <position position="81"/>
    </location>
</feature>
<dbReference type="InterPro" id="IPR027417">
    <property type="entry name" value="P-loop_NTPase"/>
</dbReference>
<keyword evidence="1" id="KW-0067">ATP-binding</keyword>
<dbReference type="GO" id="GO:0004386">
    <property type="term" value="F:helicase activity"/>
    <property type="evidence" value="ECO:0007669"/>
    <property type="project" value="UniProtKB-KW"/>
</dbReference>
<evidence type="ECO:0000313" key="1">
    <source>
        <dbReference type="EMBL" id="ETJ25855.1"/>
    </source>
</evidence>
<reference evidence="1" key="1">
    <citation type="submission" date="2013-12" db="EMBL/GenBank/DDBJ databases">
        <title>A Varibaculum cambriense genome reconstructed from a premature infant gut community with otherwise low bacterial novelty that shifts toward anaerobic metabolism during the third week of life.</title>
        <authorList>
            <person name="Brown C.T."/>
            <person name="Sharon I."/>
            <person name="Thomas B.C."/>
            <person name="Castelle C.J."/>
            <person name="Morowitz M.J."/>
            <person name="Banfield J.F."/>
        </authorList>
    </citation>
    <scope>NUCLEOTIDE SEQUENCE</scope>
</reference>
<dbReference type="AlphaFoldDB" id="W1X8T7"/>
<dbReference type="EMBL" id="AZMM01017630">
    <property type="protein sequence ID" value="ETJ25855.1"/>
    <property type="molecule type" value="Genomic_DNA"/>
</dbReference>
<proteinExistence type="predicted"/>
<keyword evidence="1" id="KW-0378">Hydrolase</keyword>